<organism evidence="8 9">
    <name type="scientific">Metamycoplasma hominis</name>
    <name type="common">Mycoplasma hominis</name>
    <dbReference type="NCBI Taxonomy" id="2098"/>
    <lineage>
        <taxon>Bacteria</taxon>
        <taxon>Bacillati</taxon>
        <taxon>Mycoplasmatota</taxon>
        <taxon>Mycoplasmoidales</taxon>
        <taxon>Metamycoplasmataceae</taxon>
        <taxon>Metamycoplasma</taxon>
    </lineage>
</organism>
<dbReference type="InterPro" id="IPR003445">
    <property type="entry name" value="Cat_transpt"/>
</dbReference>
<evidence type="ECO:0000256" key="1">
    <source>
        <dbReference type="ARBA" id="ARBA00004651"/>
    </source>
</evidence>
<evidence type="ECO:0000313" key="9">
    <source>
        <dbReference type="Proteomes" id="UP000029712"/>
    </source>
</evidence>
<dbReference type="PANTHER" id="PTHR32024">
    <property type="entry name" value="TRK SYSTEM POTASSIUM UPTAKE PROTEIN TRKG-RELATED"/>
    <property type="match status" value="1"/>
</dbReference>
<dbReference type="GO" id="GO:0030001">
    <property type="term" value="P:metal ion transport"/>
    <property type="evidence" value="ECO:0007669"/>
    <property type="project" value="UniProtKB-ARBA"/>
</dbReference>
<sequence length="515" mass="58464">MIKKGNPKKSNVLFVFLKKLGTIRFIFLIYILFTILMSLMLYWEVSHNPSKHISYLDALLLAASSFTTTGLSGVAVSEVFNMFGQILIAVCFILGGIGIFTFKLYIFQSLLGLRTNLFSGQIHQTERGGSNIYETKKMIKVSISFLIIISILFSLIFSLIFYYDNTALFSDEKMSQLNALSKNNPWTFNPYEESIRNPYHNFGMSLRFGIFHTLSAINNAGLDIIGTKSLQPYYHNYYFLFLTSILFLIGGMGFPVFYDVWQKIKSIKKDNPRHCFTLFTKFTIITYIFTSLIGLLLTFIFETTAKGANYFWNSSEYGSIGDKVFAIYFQTMSTRSAGFSTVNYYNFTQPTIMVHGILMFIGFSPVSTAGGIRNITVAIIFMSIITLIKNRKNINAFHRQIGKESLIKAVNIFAIAIFITLIMTIVIYHTLPSDLKNVYNESYPMVYVMFEVFSAFGNSGLNIGLTPNLGITGKILLIITMIVGQLGISQFLKIFTFSKSKPQRYQYIYEDISIG</sequence>
<dbReference type="SUPFAM" id="SSF81324">
    <property type="entry name" value="Voltage-gated potassium channels"/>
    <property type="match status" value="1"/>
</dbReference>
<dbReference type="OrthoDB" id="9810952at2"/>
<evidence type="ECO:0000256" key="5">
    <source>
        <dbReference type="ARBA" id="ARBA00022989"/>
    </source>
</evidence>
<keyword evidence="4" id="KW-0812">Transmembrane</keyword>
<gene>
    <name evidence="8" type="ORF">KN71_000290</name>
</gene>
<keyword evidence="7" id="KW-0472">Membrane</keyword>
<dbReference type="AlphaFoldDB" id="A0A454C8Y7"/>
<dbReference type="GO" id="GO:0005886">
    <property type="term" value="C:plasma membrane"/>
    <property type="evidence" value="ECO:0007669"/>
    <property type="project" value="UniProtKB-SubCell"/>
</dbReference>
<protein>
    <submittedName>
        <fullName evidence="8">Potassium transporter KtrB</fullName>
    </submittedName>
</protein>
<keyword evidence="3" id="KW-1003">Cell membrane</keyword>
<keyword evidence="5" id="KW-1133">Transmembrane helix</keyword>
<keyword evidence="6" id="KW-0406">Ion transport</keyword>
<reference evidence="8 9" key="1">
    <citation type="submission" date="2014-08" db="EMBL/GenBank/DDBJ databases">
        <authorList>
            <person name="Kuleshov K."/>
            <person name="Dedkov V."/>
            <person name="Markelov M."/>
            <person name="Pimkina E."/>
        </authorList>
    </citation>
    <scope>NUCLEOTIDE SEQUENCE [LARGE SCALE GENOMIC DNA]</scope>
    <source>
        <strain evidence="9">TOA</strain>
    </source>
</reference>
<proteinExistence type="predicted"/>
<reference evidence="8 9" key="2">
    <citation type="submission" date="2018-10" db="EMBL/GenBank/DDBJ databases">
        <title>Detection and isolation of Mycoplasma hominis as a predominant microorganism from pelvic cavity of patient with salpingitis and tubo-ovarian abscess.</title>
        <authorList>
            <person name="Guschin A.E."/>
            <person name="Khayrullina G.A."/>
            <person name="Rakovskaya I.V."/>
            <person name="Shelenkov A.A."/>
            <person name="Shagin D.A."/>
        </authorList>
    </citation>
    <scope>NUCLEOTIDE SEQUENCE [LARGE SCALE GENOMIC DNA]</scope>
    <source>
        <strain evidence="9">TOA</strain>
    </source>
</reference>
<dbReference type="PANTHER" id="PTHR32024:SF1">
    <property type="entry name" value="KTR SYSTEM POTASSIUM UPTAKE PROTEIN B"/>
    <property type="match status" value="1"/>
</dbReference>
<keyword evidence="2" id="KW-0813">Transport</keyword>
<accession>A0A454C8Y7</accession>
<evidence type="ECO:0000256" key="6">
    <source>
        <dbReference type="ARBA" id="ARBA00023065"/>
    </source>
</evidence>
<comment type="subcellular location">
    <subcellularLocation>
        <location evidence="1">Cell membrane</location>
        <topology evidence="1">Multi-pass membrane protein</topology>
    </subcellularLocation>
</comment>
<dbReference type="RefSeq" id="WP_036439068.1">
    <property type="nucleotide sequence ID" value="NZ_CP033021.1"/>
</dbReference>
<evidence type="ECO:0000313" key="8">
    <source>
        <dbReference type="EMBL" id="AYN65160.1"/>
    </source>
</evidence>
<name>A0A454C8Y7_METHO</name>
<dbReference type="GO" id="GO:0008324">
    <property type="term" value="F:monoatomic cation transmembrane transporter activity"/>
    <property type="evidence" value="ECO:0007669"/>
    <property type="project" value="InterPro"/>
</dbReference>
<dbReference type="Pfam" id="PF02386">
    <property type="entry name" value="TrkH"/>
    <property type="match status" value="1"/>
</dbReference>
<evidence type="ECO:0000256" key="7">
    <source>
        <dbReference type="ARBA" id="ARBA00023136"/>
    </source>
</evidence>
<dbReference type="Proteomes" id="UP000029712">
    <property type="component" value="Chromosome"/>
</dbReference>
<evidence type="ECO:0000256" key="2">
    <source>
        <dbReference type="ARBA" id="ARBA00022448"/>
    </source>
</evidence>
<evidence type="ECO:0000256" key="3">
    <source>
        <dbReference type="ARBA" id="ARBA00022475"/>
    </source>
</evidence>
<dbReference type="EMBL" id="CP033021">
    <property type="protein sequence ID" value="AYN65160.1"/>
    <property type="molecule type" value="Genomic_DNA"/>
</dbReference>
<evidence type="ECO:0000256" key="4">
    <source>
        <dbReference type="ARBA" id="ARBA00022692"/>
    </source>
</evidence>